<dbReference type="InterPro" id="IPR012910">
    <property type="entry name" value="Plug_dom"/>
</dbReference>
<keyword evidence="14" id="KW-1185">Reference proteome</keyword>
<name>A0AAE9ZW09_9BACT</name>
<evidence type="ECO:0000256" key="2">
    <source>
        <dbReference type="ARBA" id="ARBA00022448"/>
    </source>
</evidence>
<comment type="similarity">
    <text evidence="8 9">Belongs to the TonB-dependent receptor family.</text>
</comment>
<evidence type="ECO:0000256" key="9">
    <source>
        <dbReference type="RuleBase" id="RU003357"/>
    </source>
</evidence>
<dbReference type="Gene3D" id="2.60.40.1120">
    <property type="entry name" value="Carboxypeptidase-like, regulatory domain"/>
    <property type="match status" value="1"/>
</dbReference>
<reference evidence="13" key="1">
    <citation type="submission" date="2023-03" db="EMBL/GenBank/DDBJ databases">
        <title>Lomoglobus Profundus gen. nov., sp. nov., a novel member of the phylum Verrucomicrobia, isolated from deep-marine sediment of South China Sea.</title>
        <authorList>
            <person name="Ahmad T."/>
            <person name="Ishaq S.E."/>
            <person name="Wang F."/>
        </authorList>
    </citation>
    <scope>NUCLEOTIDE SEQUENCE</scope>
    <source>
        <strain evidence="13">LMO-M01</strain>
    </source>
</reference>
<dbReference type="PROSITE" id="PS52016">
    <property type="entry name" value="TONB_DEPENDENT_REC_3"/>
    <property type="match status" value="1"/>
</dbReference>
<dbReference type="SUPFAM" id="SSF56935">
    <property type="entry name" value="Porins"/>
    <property type="match status" value="1"/>
</dbReference>
<dbReference type="InterPro" id="IPR036942">
    <property type="entry name" value="Beta-barrel_TonB_sf"/>
</dbReference>
<evidence type="ECO:0000259" key="11">
    <source>
        <dbReference type="Pfam" id="PF00593"/>
    </source>
</evidence>
<dbReference type="InterPro" id="IPR039426">
    <property type="entry name" value="TonB-dep_rcpt-like"/>
</dbReference>
<keyword evidence="4 8" id="KW-0812">Transmembrane</keyword>
<gene>
    <name evidence="13" type="ORF">PXH66_22700</name>
</gene>
<evidence type="ECO:0000313" key="14">
    <source>
        <dbReference type="Proteomes" id="UP001218638"/>
    </source>
</evidence>
<protein>
    <submittedName>
        <fullName evidence="13">TonB-dependent receptor</fullName>
    </submittedName>
</protein>
<dbReference type="NCBIfam" id="TIGR01782">
    <property type="entry name" value="TonB-Xanth-Caul"/>
    <property type="match status" value="1"/>
</dbReference>
<keyword evidence="13" id="KW-0675">Receptor</keyword>
<dbReference type="InterPro" id="IPR010104">
    <property type="entry name" value="TonB_rcpt_bac"/>
</dbReference>
<dbReference type="Proteomes" id="UP001218638">
    <property type="component" value="Chromosome"/>
</dbReference>
<comment type="subcellular location">
    <subcellularLocation>
        <location evidence="1 8">Cell outer membrane</location>
        <topology evidence="1 8">Multi-pass membrane protein</topology>
    </subcellularLocation>
</comment>
<dbReference type="PANTHER" id="PTHR40980:SF4">
    <property type="entry name" value="TONB-DEPENDENT RECEPTOR-LIKE BETA-BARREL DOMAIN-CONTAINING PROTEIN"/>
    <property type="match status" value="1"/>
</dbReference>
<dbReference type="AlphaFoldDB" id="A0AAE9ZW09"/>
<dbReference type="GO" id="GO:0009279">
    <property type="term" value="C:cell outer membrane"/>
    <property type="evidence" value="ECO:0007669"/>
    <property type="project" value="UniProtKB-SubCell"/>
</dbReference>
<evidence type="ECO:0000256" key="8">
    <source>
        <dbReference type="PROSITE-ProRule" id="PRU01360"/>
    </source>
</evidence>
<keyword evidence="7 8" id="KW-0998">Cell outer membrane</keyword>
<evidence type="ECO:0000313" key="13">
    <source>
        <dbReference type="EMBL" id="WED65157.1"/>
    </source>
</evidence>
<dbReference type="KEGG" id="slom:PXH66_22700"/>
<evidence type="ECO:0000256" key="4">
    <source>
        <dbReference type="ARBA" id="ARBA00022692"/>
    </source>
</evidence>
<evidence type="ECO:0000256" key="6">
    <source>
        <dbReference type="ARBA" id="ARBA00023136"/>
    </source>
</evidence>
<evidence type="ECO:0000259" key="12">
    <source>
        <dbReference type="Pfam" id="PF07715"/>
    </source>
</evidence>
<evidence type="ECO:0000256" key="5">
    <source>
        <dbReference type="ARBA" id="ARBA00023077"/>
    </source>
</evidence>
<dbReference type="RefSeq" id="WP_330929543.1">
    <property type="nucleotide sequence ID" value="NZ_CP119075.1"/>
</dbReference>
<evidence type="ECO:0000256" key="7">
    <source>
        <dbReference type="ARBA" id="ARBA00023237"/>
    </source>
</evidence>
<keyword evidence="6 8" id="KW-0472">Membrane</keyword>
<sequence>MTPRTHCQRRSRFCAVALATLLTVASAPAATIGGYVSDLDFNLQLEGAQVSLEPGGRAAFTRRGGFYTFADIAPGEYRLTVRAQGYPALTESITIASAADERSLDFRYSSAEVVELEAMSVTGTVIGQAKAQNIQRAAANLTNAISSDAIGQFVDRNAAEALQRLPGVAVQDSQGEGQFVIIRGADPQLSNITLDGVEVATPEEDGRRTGLNIVTVDQLERIEVSKTWLPNQKGGTIGGTVNLITRSALDRGERYGSLEAAYTQHDIADDASYRFNATYGDVLRENDLSWLGEKEIGFQVSVNLSEDNRGSETLTAAWDPSPAPLLQGDPVLGFVLQQTDLRDFRIKRERTGLSGRLEFKLNDFHQFYVAASLNQFDDDETEQEFGRAARTNDSNTYSGARRLTPAIVAQLGLDPNDPFNVDRINTIDPTQGSLTYAEAIALGDVVYDPALNQWTYSKWGATVNRSFRNTITSDEILTSQVGGEHLFFDALAVDWKYYVSDAQQERESRGINLSGAGILMTPTSGGDPERPLIASADPAAPLDPNLYSISEDSASGPYYNTSRSNDERNGFELDAKYDFELFGLTMVTEFGTAMDFRDKDFAVNNNDYSSPLNAYDDALYPDNRLRLSDPIFFGDALDGFTANFGDDYAYGPQFDEAATLAFLRDPASGGVNFAQLPSELNGNFTDSVTTDYAATEDVLAAYFMQHFELGRWQFIAGVRWEHTENDFTNLRLVTRTDDGQFISPAYWRFLDEDFFSDLVTTSREYDHYLPAFHVRRNIGESLVLRASYTSTISRPTFTDLVPREVPGISGPLYGTNLSLPNFDLEPWESDNFDVSLEYYFQPLGVFSVAAFLKELDGPIYTEVRREVGPNDETQIYAERYRSDGRNVSPFSFTRQVNGGQGELSGYEASFARRLDFLPGPLEHFSINLNYAAFESEVELVTEERLGEVVPLFRQPDETANVSLAYEQGPFFARLSFNRRGKYLNSVRGGVTVEDLAVLGEGPDALDTYVDGFDRIDLIARYRFGGGVQLFVEATNLTNEPLVSYQGTPDRVVSVRYTNPIYTGGLKWNF</sequence>
<feature type="domain" description="TonB-dependent receptor plug" evidence="12">
    <location>
        <begin position="139"/>
        <end position="227"/>
    </location>
</feature>
<dbReference type="EMBL" id="CP119075">
    <property type="protein sequence ID" value="WED65157.1"/>
    <property type="molecule type" value="Genomic_DNA"/>
</dbReference>
<dbReference type="Pfam" id="PF00593">
    <property type="entry name" value="TonB_dep_Rec_b-barrel"/>
    <property type="match status" value="1"/>
</dbReference>
<evidence type="ECO:0000256" key="1">
    <source>
        <dbReference type="ARBA" id="ARBA00004571"/>
    </source>
</evidence>
<dbReference type="InterPro" id="IPR000531">
    <property type="entry name" value="Beta-barrel_TonB"/>
</dbReference>
<dbReference type="InterPro" id="IPR013784">
    <property type="entry name" value="Carb-bd-like_fold"/>
</dbReference>
<dbReference type="GO" id="GO:0030246">
    <property type="term" value="F:carbohydrate binding"/>
    <property type="evidence" value="ECO:0007669"/>
    <property type="project" value="InterPro"/>
</dbReference>
<dbReference type="Pfam" id="PF13620">
    <property type="entry name" value="CarboxypepD_reg"/>
    <property type="match status" value="1"/>
</dbReference>
<feature type="signal peptide" evidence="10">
    <location>
        <begin position="1"/>
        <end position="29"/>
    </location>
</feature>
<feature type="chain" id="PRO_5042046027" evidence="10">
    <location>
        <begin position="30"/>
        <end position="1069"/>
    </location>
</feature>
<keyword evidence="10" id="KW-0732">Signal</keyword>
<keyword evidence="2 8" id="KW-0813">Transport</keyword>
<organism evidence="13 14">
    <name type="scientific">Synoicihabitans lomoniglobus</name>
    <dbReference type="NCBI Taxonomy" id="2909285"/>
    <lineage>
        <taxon>Bacteria</taxon>
        <taxon>Pseudomonadati</taxon>
        <taxon>Verrucomicrobiota</taxon>
        <taxon>Opitutia</taxon>
        <taxon>Opitutales</taxon>
        <taxon>Opitutaceae</taxon>
        <taxon>Synoicihabitans</taxon>
    </lineage>
</organism>
<dbReference type="Gene3D" id="2.40.170.20">
    <property type="entry name" value="TonB-dependent receptor, beta-barrel domain"/>
    <property type="match status" value="1"/>
</dbReference>
<keyword evidence="5 9" id="KW-0798">TonB box</keyword>
<evidence type="ECO:0000256" key="10">
    <source>
        <dbReference type="SAM" id="SignalP"/>
    </source>
</evidence>
<dbReference type="Pfam" id="PF07715">
    <property type="entry name" value="Plug"/>
    <property type="match status" value="1"/>
</dbReference>
<dbReference type="PANTHER" id="PTHR40980">
    <property type="entry name" value="PLUG DOMAIN-CONTAINING PROTEIN"/>
    <property type="match status" value="1"/>
</dbReference>
<keyword evidence="3 8" id="KW-1134">Transmembrane beta strand</keyword>
<evidence type="ECO:0000256" key="3">
    <source>
        <dbReference type="ARBA" id="ARBA00022452"/>
    </source>
</evidence>
<dbReference type="SUPFAM" id="SSF49452">
    <property type="entry name" value="Starch-binding domain-like"/>
    <property type="match status" value="1"/>
</dbReference>
<feature type="domain" description="TonB-dependent receptor-like beta-barrel" evidence="11">
    <location>
        <begin position="549"/>
        <end position="1036"/>
    </location>
</feature>
<accession>A0AAE9ZW09</accession>
<dbReference type="InterPro" id="IPR037066">
    <property type="entry name" value="Plug_dom_sf"/>
</dbReference>
<proteinExistence type="inferred from homology"/>
<dbReference type="Gene3D" id="2.170.130.10">
    <property type="entry name" value="TonB-dependent receptor, plug domain"/>
    <property type="match status" value="1"/>
</dbReference>